<dbReference type="Gene3D" id="3.40.50.300">
    <property type="entry name" value="P-loop containing nucleotide triphosphate hydrolases"/>
    <property type="match status" value="1"/>
</dbReference>
<dbReference type="EMBL" id="JAAAIL010002992">
    <property type="protein sequence ID" value="KAG0253135.1"/>
    <property type="molecule type" value="Genomic_DNA"/>
</dbReference>
<evidence type="ECO:0000256" key="9">
    <source>
        <dbReference type="ARBA" id="ARBA00023136"/>
    </source>
</evidence>
<dbReference type="AlphaFoldDB" id="A0AAD4H133"/>
<dbReference type="Proteomes" id="UP001194580">
    <property type="component" value="Unassembled WGS sequence"/>
</dbReference>
<evidence type="ECO:0000256" key="2">
    <source>
        <dbReference type="ARBA" id="ARBA00010320"/>
    </source>
</evidence>
<evidence type="ECO:0000256" key="12">
    <source>
        <dbReference type="RuleBase" id="RU367108"/>
    </source>
</evidence>
<evidence type="ECO:0000256" key="5">
    <source>
        <dbReference type="ARBA" id="ARBA00022792"/>
    </source>
</evidence>
<dbReference type="SUPFAM" id="SSF52540">
    <property type="entry name" value="P-loop containing nucleoside triphosphate hydrolases"/>
    <property type="match status" value="1"/>
</dbReference>
<dbReference type="PROSITE" id="PS50102">
    <property type="entry name" value="RRM"/>
    <property type="match status" value="1"/>
</dbReference>
<keyword evidence="7" id="KW-1133">Transmembrane helix</keyword>
<feature type="non-terminal residue" evidence="14">
    <location>
        <position position="675"/>
    </location>
</feature>
<evidence type="ECO:0000256" key="6">
    <source>
        <dbReference type="ARBA" id="ARBA00022946"/>
    </source>
</evidence>
<evidence type="ECO:0000256" key="1">
    <source>
        <dbReference type="ARBA" id="ARBA00004434"/>
    </source>
</evidence>
<keyword evidence="4" id="KW-0812">Transmembrane</keyword>
<feature type="non-terminal residue" evidence="14">
    <location>
        <position position="1"/>
    </location>
</feature>
<comment type="function">
    <text evidence="10 12">Plays a role in maintaining the mitochondrial genome and in controlling the mtDNA escape. Involved in the regulation of mtDNA nucleotide structure and number. May have a dispensable role in early maturation of pre-rRNA.</text>
</comment>
<name>A0AAD4H133_9FUNG</name>
<keyword evidence="15" id="KW-1185">Reference proteome</keyword>
<proteinExistence type="inferred from homology"/>
<evidence type="ECO:0000256" key="10">
    <source>
        <dbReference type="ARBA" id="ARBA00025276"/>
    </source>
</evidence>
<dbReference type="SUPFAM" id="SSF54928">
    <property type="entry name" value="RNA-binding domain, RBD"/>
    <property type="match status" value="1"/>
</dbReference>
<keyword evidence="6" id="KW-0809">Transit peptide</keyword>
<evidence type="ECO:0000259" key="13">
    <source>
        <dbReference type="PROSITE" id="PS50102"/>
    </source>
</evidence>
<gene>
    <name evidence="14" type="primary">YME2_2</name>
    <name evidence="14" type="ORF">BGZ95_006404</name>
</gene>
<dbReference type="GO" id="GO:0005743">
    <property type="term" value="C:mitochondrial inner membrane"/>
    <property type="evidence" value="ECO:0007669"/>
    <property type="project" value="UniProtKB-SubCell"/>
</dbReference>
<evidence type="ECO:0000313" key="15">
    <source>
        <dbReference type="Proteomes" id="UP001194580"/>
    </source>
</evidence>
<dbReference type="GO" id="GO:0003723">
    <property type="term" value="F:RNA binding"/>
    <property type="evidence" value="ECO:0007669"/>
    <property type="project" value="UniProtKB-UniRule"/>
</dbReference>
<reference evidence="14" key="1">
    <citation type="journal article" date="2020" name="Fungal Divers.">
        <title>Resolving the Mortierellaceae phylogeny through synthesis of multi-gene phylogenetics and phylogenomics.</title>
        <authorList>
            <person name="Vandepol N."/>
            <person name="Liber J."/>
            <person name="Desiro A."/>
            <person name="Na H."/>
            <person name="Kennedy M."/>
            <person name="Barry K."/>
            <person name="Grigoriev I.V."/>
            <person name="Miller A.N."/>
            <person name="O'Donnell K."/>
            <person name="Stajich J.E."/>
            <person name="Bonito G."/>
        </authorList>
    </citation>
    <scope>NUCLEOTIDE SEQUENCE</scope>
    <source>
        <strain evidence="14">NRRL 28262</strain>
    </source>
</reference>
<dbReference type="PANTHER" id="PTHR32198:SF2">
    <property type="entry name" value="MITOCHONDRIAL ESCAPE PROTEIN 2"/>
    <property type="match status" value="1"/>
</dbReference>
<accession>A0AAD4H133</accession>
<evidence type="ECO:0000313" key="14">
    <source>
        <dbReference type="EMBL" id="KAG0253135.1"/>
    </source>
</evidence>
<dbReference type="PANTHER" id="PTHR32198">
    <property type="entry name" value="MITOCHONDRIAL ESCAPE PROTEIN 2"/>
    <property type="match status" value="1"/>
</dbReference>
<feature type="domain" description="RRM" evidence="13">
    <location>
        <begin position="137"/>
        <end position="226"/>
    </location>
</feature>
<keyword evidence="5 12" id="KW-0999">Mitochondrion inner membrane</keyword>
<dbReference type="GO" id="GO:0006397">
    <property type="term" value="P:mRNA processing"/>
    <property type="evidence" value="ECO:0007669"/>
    <property type="project" value="UniProtKB-UniRule"/>
</dbReference>
<evidence type="ECO:0000256" key="3">
    <source>
        <dbReference type="ARBA" id="ARBA00020222"/>
    </source>
</evidence>
<keyword evidence="11 12" id="KW-0694">RNA-binding</keyword>
<keyword evidence="9" id="KW-0472">Membrane</keyword>
<dbReference type="SMART" id="SM00360">
    <property type="entry name" value="RRM"/>
    <property type="match status" value="1"/>
</dbReference>
<dbReference type="Pfam" id="PF10443">
    <property type="entry name" value="RNA12"/>
    <property type="match status" value="1"/>
</dbReference>
<organism evidence="14 15">
    <name type="scientific">Linnemannia exigua</name>
    <dbReference type="NCBI Taxonomy" id="604196"/>
    <lineage>
        <taxon>Eukaryota</taxon>
        <taxon>Fungi</taxon>
        <taxon>Fungi incertae sedis</taxon>
        <taxon>Mucoromycota</taxon>
        <taxon>Mortierellomycotina</taxon>
        <taxon>Mortierellomycetes</taxon>
        <taxon>Mortierellales</taxon>
        <taxon>Mortierellaceae</taxon>
        <taxon>Linnemannia</taxon>
    </lineage>
</organism>
<comment type="caution">
    <text evidence="14">The sequence shown here is derived from an EMBL/GenBank/DDBJ whole genome shotgun (WGS) entry which is preliminary data.</text>
</comment>
<evidence type="ECO:0000256" key="7">
    <source>
        <dbReference type="ARBA" id="ARBA00022989"/>
    </source>
</evidence>
<evidence type="ECO:0000256" key="8">
    <source>
        <dbReference type="ARBA" id="ARBA00023128"/>
    </source>
</evidence>
<dbReference type="InterPro" id="IPR018850">
    <property type="entry name" value="Mt_escape_2_C"/>
</dbReference>
<comment type="subcellular location">
    <subcellularLocation>
        <location evidence="1 12">Mitochondrion inner membrane</location>
        <topology evidence="1 12">Single-pass membrane protein</topology>
    </subcellularLocation>
</comment>
<evidence type="ECO:0000256" key="11">
    <source>
        <dbReference type="PROSITE-ProRule" id="PRU00176"/>
    </source>
</evidence>
<dbReference type="InterPro" id="IPR035979">
    <property type="entry name" value="RBD_domain_sf"/>
</dbReference>
<comment type="similarity">
    <text evidence="2 12">Belongs to the YME2 family.</text>
</comment>
<dbReference type="Gene3D" id="3.30.70.330">
    <property type="match status" value="1"/>
</dbReference>
<dbReference type="InterPro" id="IPR027417">
    <property type="entry name" value="P-loop_NTPase"/>
</dbReference>
<dbReference type="InterPro" id="IPR000504">
    <property type="entry name" value="RRM_dom"/>
</dbReference>
<evidence type="ECO:0000256" key="4">
    <source>
        <dbReference type="ARBA" id="ARBA00022692"/>
    </source>
</evidence>
<sequence>NGATPRKYTTETPIHAEEELPLQYGMLYFDNAYPLKMGWWDIRYSVLKPGWRSLERKAKTELVPSEKNMPFHFKIGGIEPRLKDGGMFVHFSYVRPSSYTTKEALKEIESRCEQHLISKGHYMWFNFQKVRAFLVKGSPFLEDLASRYPNSRIRVEFAGNLNVEALYTLFRKYGKIMDIVLLPAVKDMPRQAIVQYSFMRASTSAKSCLHGMEINGTQLSVTYERTLQGNVIWTWLTNHPKITVPLGGMVLAGMSFMVFDPMRVFSMHSKITQLFNINEYPFLRWLRKETVGRLNRSTLDSMQAGGWRERAHDEEKLRAWLRTAPESFAIVHGPRGAGKTEMVEYVIRDKKHKVIIHCDELANARSEGELLTNLAKQVGYIPLFQFMNTINNMVDVAITATTGQKAGLSATFEGQLKKILDTLSIAIQQASPVSDLSNTSPDAIMKRIEATLEEKTRLSEVTRSCAPTNALAGATNSLSGQNRRLTKVKRHRREVNSDDKDVECDPDEIPVIVIDGYMSREKGPHAKELWTYLADWAAVLVENHIAHVVFLTNNVTASKPLAKSLPNMPFEHIVLTDATLESALEFVYNHLDRDEYPDLIKSIQTIGGRLTDLELFVQKIKSGTKPEAAVNDILGRAVVEVRKNAFDFDNSDGRTLNWTPLQFWAVMKQLAAHEA</sequence>
<keyword evidence="12" id="KW-0507">mRNA processing</keyword>
<dbReference type="Pfam" id="PF00076">
    <property type="entry name" value="RRM_1"/>
    <property type="match status" value="1"/>
</dbReference>
<keyword evidence="8 12" id="KW-0496">Mitochondrion</keyword>
<dbReference type="InterPro" id="IPR012677">
    <property type="entry name" value="Nucleotide-bd_a/b_plait_sf"/>
</dbReference>
<dbReference type="InterPro" id="IPR039627">
    <property type="entry name" value="Yme2_C"/>
</dbReference>
<protein>
    <recommendedName>
        <fullName evidence="3 12">Mitochondrial escape protein 2</fullName>
    </recommendedName>
</protein>